<name>A0A0A9TH94_ARUDO</name>
<evidence type="ECO:0000313" key="1">
    <source>
        <dbReference type="EMBL" id="JAD28640.1"/>
    </source>
</evidence>
<reference evidence="1" key="2">
    <citation type="journal article" date="2015" name="Data Brief">
        <title>Shoot transcriptome of the giant reed, Arundo donax.</title>
        <authorList>
            <person name="Barrero R.A."/>
            <person name="Guerrero F.D."/>
            <person name="Moolhuijzen P."/>
            <person name="Goolsby J.A."/>
            <person name="Tidwell J."/>
            <person name="Bellgard S.E."/>
            <person name="Bellgard M.I."/>
        </authorList>
    </citation>
    <scope>NUCLEOTIDE SEQUENCE</scope>
    <source>
        <tissue evidence="1">Shoot tissue taken approximately 20 cm above the soil surface</tissue>
    </source>
</reference>
<protein>
    <submittedName>
        <fullName evidence="1">Uncharacterized protein</fullName>
    </submittedName>
</protein>
<proteinExistence type="predicted"/>
<dbReference type="EMBL" id="GBRH01269255">
    <property type="protein sequence ID" value="JAD28640.1"/>
    <property type="molecule type" value="Transcribed_RNA"/>
</dbReference>
<organism evidence="1">
    <name type="scientific">Arundo donax</name>
    <name type="common">Giant reed</name>
    <name type="synonym">Donax arundinaceus</name>
    <dbReference type="NCBI Taxonomy" id="35708"/>
    <lineage>
        <taxon>Eukaryota</taxon>
        <taxon>Viridiplantae</taxon>
        <taxon>Streptophyta</taxon>
        <taxon>Embryophyta</taxon>
        <taxon>Tracheophyta</taxon>
        <taxon>Spermatophyta</taxon>
        <taxon>Magnoliopsida</taxon>
        <taxon>Liliopsida</taxon>
        <taxon>Poales</taxon>
        <taxon>Poaceae</taxon>
        <taxon>PACMAD clade</taxon>
        <taxon>Arundinoideae</taxon>
        <taxon>Arundineae</taxon>
        <taxon>Arundo</taxon>
    </lineage>
</organism>
<dbReference type="AlphaFoldDB" id="A0A0A9TH94"/>
<sequence>MGGWWRATVNGGGARWSSAGRTLRDGRQAAEGRGEVVVHARFQSKRRGGRGFLGRGDRRPVLAAGIGGGWRRRLCCSVERGAAGE</sequence>
<accession>A0A0A9TH94</accession>
<reference evidence="1" key="1">
    <citation type="submission" date="2014-09" db="EMBL/GenBank/DDBJ databases">
        <authorList>
            <person name="Magalhaes I.L.F."/>
            <person name="Oliveira U."/>
            <person name="Santos F.R."/>
            <person name="Vidigal T.H.D.A."/>
            <person name="Brescovit A.D."/>
            <person name="Santos A.J."/>
        </authorList>
    </citation>
    <scope>NUCLEOTIDE SEQUENCE</scope>
    <source>
        <tissue evidence="1">Shoot tissue taken approximately 20 cm above the soil surface</tissue>
    </source>
</reference>